<evidence type="ECO:0000313" key="9">
    <source>
        <dbReference type="Proteomes" id="UP000250043"/>
    </source>
</evidence>
<dbReference type="AlphaFoldDB" id="A0A8E2DGY9"/>
<dbReference type="Pfam" id="PF00225">
    <property type="entry name" value="Kinesin"/>
    <property type="match status" value="1"/>
</dbReference>
<dbReference type="Proteomes" id="UP000250043">
    <property type="component" value="Unassembled WGS sequence"/>
</dbReference>
<dbReference type="InterPro" id="IPR036961">
    <property type="entry name" value="Kinesin_motor_dom_sf"/>
</dbReference>
<feature type="binding site" evidence="3">
    <location>
        <begin position="92"/>
        <end position="99"/>
    </location>
    <ligand>
        <name>ATP</name>
        <dbReference type="ChEBI" id="CHEBI:30616"/>
    </ligand>
</feature>
<evidence type="ECO:0000256" key="6">
    <source>
        <dbReference type="SAM" id="MobiDB-lite"/>
    </source>
</evidence>
<feature type="compositionally biased region" description="Polar residues" evidence="6">
    <location>
        <begin position="395"/>
        <end position="410"/>
    </location>
</feature>
<dbReference type="PROSITE" id="PS50005">
    <property type="entry name" value="TPR"/>
    <property type="match status" value="1"/>
</dbReference>
<dbReference type="PANTHER" id="PTHR47969:SF9">
    <property type="entry name" value="KINESIN-LIKE PROTEIN"/>
    <property type="match status" value="1"/>
</dbReference>
<feature type="compositionally biased region" description="Basic and acidic residues" evidence="6">
    <location>
        <begin position="478"/>
        <end position="499"/>
    </location>
</feature>
<dbReference type="GO" id="GO:0005874">
    <property type="term" value="C:microtubule"/>
    <property type="evidence" value="ECO:0007669"/>
    <property type="project" value="UniProtKB-KW"/>
</dbReference>
<dbReference type="GO" id="GO:0008017">
    <property type="term" value="F:microtubule binding"/>
    <property type="evidence" value="ECO:0007669"/>
    <property type="project" value="InterPro"/>
</dbReference>
<dbReference type="Gene3D" id="3.40.850.10">
    <property type="entry name" value="Kinesin motor domain"/>
    <property type="match status" value="1"/>
</dbReference>
<dbReference type="OrthoDB" id="3176171at2759"/>
<feature type="compositionally biased region" description="Polar residues" evidence="6">
    <location>
        <begin position="330"/>
        <end position="348"/>
    </location>
</feature>
<comment type="similarity">
    <text evidence="3 5">Belongs to the TRAFAC class myosin-kinesin ATPase superfamily. Kinesin family.</text>
</comment>
<dbReference type="PROSITE" id="PS00411">
    <property type="entry name" value="KINESIN_MOTOR_1"/>
    <property type="match status" value="1"/>
</dbReference>
<keyword evidence="1 3" id="KW-0547">Nucleotide-binding</keyword>
<feature type="region of interest" description="Disordered" evidence="6">
    <location>
        <begin position="439"/>
        <end position="513"/>
    </location>
</feature>
<feature type="repeat" description="TPR" evidence="4">
    <location>
        <begin position="516"/>
        <end position="549"/>
    </location>
</feature>
<dbReference type="GO" id="GO:0007052">
    <property type="term" value="P:mitotic spindle organization"/>
    <property type="evidence" value="ECO:0007669"/>
    <property type="project" value="TreeGrafter"/>
</dbReference>
<dbReference type="SMART" id="SM00129">
    <property type="entry name" value="KISc"/>
    <property type="match status" value="1"/>
</dbReference>
<keyword evidence="9" id="KW-1185">Reference proteome</keyword>
<keyword evidence="4" id="KW-0802">TPR repeat</keyword>
<keyword evidence="5" id="KW-0493">Microtubule</keyword>
<sequence length="651" mass="71745">MATAHSKIKVATRIRPILQGEQTDGGIQVVRDGSERSHMSVRNPRDPSQVFTFPFASCYDEASTQEEIFERDIQPMLDAVYNGIAVTIFAYGVTSSGKTHTMQGSAAQPGITPRAVEALLGRRSLMEDRDVSLSVSYMEIYKDDVYDLLVPKEKAVKLPVRENEVGEVFVANLSSEPVNTVAEFDAMYSRASKQRSVGATNLNRASSRSHAIVTVTVESVDRRSRQEMIGKLLLVDLAGSENNKHTGNDASRMAESAAINKSLSVLGQVVHALNTGASRIPYRNSKLTRILQAALGGNSLGLLICNLAPGTKFRQDTLNTLNFASRTKNIENKPTVNQQKSDAVTATKSGIPAPSAENDSLQRHDRPPRTSIGYFKKLRVSNVPAANPPELQPQPKINNEQHNSSSSSTGPVAATLTEDEINARIAKAVEAEVARRLAEFEHHRSPPLTEQRDEEHRGHPPKASASGSPRISPRKHRSLDIELKQRLGEIEDKYERGSKESQTSSSLTPASRKKTGRAYVALARAQSEKNNLQLALELYRKAETYVPDNVKLKERIIEIEWAVKQDTPFNPSPKRAKKPKKTKPHRRADDAASDSQTLVGGSGTYSDVTENKENFLDAAQYPPAKRQILDETDGLARKRHKAAGLIRKDWD</sequence>
<evidence type="ECO:0000256" key="2">
    <source>
        <dbReference type="ARBA" id="ARBA00022840"/>
    </source>
</evidence>
<proteinExistence type="inferred from homology"/>
<dbReference type="GO" id="GO:0005524">
    <property type="term" value="F:ATP binding"/>
    <property type="evidence" value="ECO:0007669"/>
    <property type="project" value="UniProtKB-UniRule"/>
</dbReference>
<feature type="region of interest" description="Disordered" evidence="6">
    <location>
        <begin position="567"/>
        <end position="606"/>
    </location>
</feature>
<dbReference type="SUPFAM" id="SSF52540">
    <property type="entry name" value="P-loop containing nucleoside triphosphate hydrolases"/>
    <property type="match status" value="1"/>
</dbReference>
<evidence type="ECO:0000256" key="4">
    <source>
        <dbReference type="PROSITE-ProRule" id="PRU00339"/>
    </source>
</evidence>
<dbReference type="GO" id="GO:0007018">
    <property type="term" value="P:microtubule-based movement"/>
    <property type="evidence" value="ECO:0007669"/>
    <property type="project" value="InterPro"/>
</dbReference>
<dbReference type="PANTHER" id="PTHR47969">
    <property type="entry name" value="CHROMOSOME-ASSOCIATED KINESIN KIF4A-RELATED"/>
    <property type="match status" value="1"/>
</dbReference>
<feature type="region of interest" description="Disordered" evidence="6">
    <location>
        <begin position="632"/>
        <end position="651"/>
    </location>
</feature>
<feature type="domain" description="Kinesin motor" evidence="7">
    <location>
        <begin position="7"/>
        <end position="330"/>
    </location>
</feature>
<evidence type="ECO:0000256" key="5">
    <source>
        <dbReference type="RuleBase" id="RU000394"/>
    </source>
</evidence>
<dbReference type="PROSITE" id="PS50067">
    <property type="entry name" value="KINESIN_MOTOR_2"/>
    <property type="match status" value="1"/>
</dbReference>
<organism evidence="8 9">
    <name type="scientific">Obba rivulosa</name>
    <dbReference type="NCBI Taxonomy" id="1052685"/>
    <lineage>
        <taxon>Eukaryota</taxon>
        <taxon>Fungi</taxon>
        <taxon>Dikarya</taxon>
        <taxon>Basidiomycota</taxon>
        <taxon>Agaricomycotina</taxon>
        <taxon>Agaricomycetes</taxon>
        <taxon>Polyporales</taxon>
        <taxon>Gelatoporiaceae</taxon>
        <taxon>Obba</taxon>
    </lineage>
</organism>
<dbReference type="InterPro" id="IPR019734">
    <property type="entry name" value="TPR_rpt"/>
</dbReference>
<protein>
    <recommendedName>
        <fullName evidence="5">Kinesin-like protein</fullName>
    </recommendedName>
</protein>
<keyword evidence="2 3" id="KW-0067">ATP-binding</keyword>
<feature type="compositionally biased region" description="Polar residues" evidence="6">
    <location>
        <begin position="593"/>
        <end position="606"/>
    </location>
</feature>
<evidence type="ECO:0000256" key="1">
    <source>
        <dbReference type="ARBA" id="ARBA00022741"/>
    </source>
</evidence>
<dbReference type="GO" id="GO:0005875">
    <property type="term" value="C:microtubule associated complex"/>
    <property type="evidence" value="ECO:0007669"/>
    <property type="project" value="TreeGrafter"/>
</dbReference>
<dbReference type="InterPro" id="IPR027640">
    <property type="entry name" value="Kinesin-like_fam"/>
</dbReference>
<dbReference type="InterPro" id="IPR027417">
    <property type="entry name" value="P-loop_NTPase"/>
</dbReference>
<dbReference type="GO" id="GO:0003777">
    <property type="term" value="F:microtubule motor activity"/>
    <property type="evidence" value="ECO:0007669"/>
    <property type="project" value="InterPro"/>
</dbReference>
<feature type="compositionally biased region" description="Basic and acidic residues" evidence="6">
    <location>
        <begin position="439"/>
        <end position="458"/>
    </location>
</feature>
<reference evidence="8 9" key="1">
    <citation type="submission" date="2016-07" db="EMBL/GenBank/DDBJ databases">
        <title>Draft genome of the white-rot fungus Obba rivulosa 3A-2.</title>
        <authorList>
            <consortium name="DOE Joint Genome Institute"/>
            <person name="Miettinen O."/>
            <person name="Riley R."/>
            <person name="Acob R."/>
            <person name="Barry K."/>
            <person name="Cullen D."/>
            <person name="De Vries R."/>
            <person name="Hainaut M."/>
            <person name="Hatakka A."/>
            <person name="Henrissat B."/>
            <person name="Hilden K."/>
            <person name="Kuo R."/>
            <person name="Labutti K."/>
            <person name="Lipzen A."/>
            <person name="Makela M.R."/>
            <person name="Sandor L."/>
            <person name="Spatafora J.W."/>
            <person name="Grigoriev I.V."/>
            <person name="Hibbett D.S."/>
        </authorList>
    </citation>
    <scope>NUCLEOTIDE SEQUENCE [LARGE SCALE GENOMIC DNA]</scope>
    <source>
        <strain evidence="8 9">3A-2</strain>
    </source>
</reference>
<gene>
    <name evidence="8" type="ORF">OBBRIDRAFT_796056</name>
</gene>
<name>A0A8E2DGY9_9APHY</name>
<dbReference type="InterPro" id="IPR019821">
    <property type="entry name" value="Kinesin_motor_CS"/>
</dbReference>
<feature type="compositionally biased region" description="Basic residues" evidence="6">
    <location>
        <begin position="574"/>
        <end position="586"/>
    </location>
</feature>
<evidence type="ECO:0000259" key="7">
    <source>
        <dbReference type="PROSITE" id="PS50067"/>
    </source>
</evidence>
<dbReference type="EMBL" id="KV722479">
    <property type="protein sequence ID" value="OCH87610.1"/>
    <property type="molecule type" value="Genomic_DNA"/>
</dbReference>
<dbReference type="InterPro" id="IPR001752">
    <property type="entry name" value="Kinesin_motor_dom"/>
</dbReference>
<evidence type="ECO:0000313" key="8">
    <source>
        <dbReference type="EMBL" id="OCH87610.1"/>
    </source>
</evidence>
<dbReference type="CDD" id="cd00106">
    <property type="entry name" value="KISc"/>
    <property type="match status" value="1"/>
</dbReference>
<dbReference type="PRINTS" id="PR00380">
    <property type="entry name" value="KINESINHEAVY"/>
</dbReference>
<evidence type="ECO:0000256" key="3">
    <source>
        <dbReference type="PROSITE-ProRule" id="PRU00283"/>
    </source>
</evidence>
<feature type="compositionally biased region" description="Polar residues" evidence="6">
    <location>
        <begin position="500"/>
        <end position="509"/>
    </location>
</feature>
<accession>A0A8E2DGY9</accession>
<keyword evidence="3 5" id="KW-0505">Motor protein</keyword>
<feature type="region of interest" description="Disordered" evidence="6">
    <location>
        <begin position="330"/>
        <end position="412"/>
    </location>
</feature>
<dbReference type="GO" id="GO:0051231">
    <property type="term" value="P:spindle elongation"/>
    <property type="evidence" value="ECO:0007669"/>
    <property type="project" value="TreeGrafter"/>
</dbReference>